<protein>
    <recommendedName>
        <fullName evidence="3 6">Altered inheritance of mitochondria protein 24, mitochondrial</fullName>
    </recommendedName>
</protein>
<dbReference type="InterPro" id="IPR002838">
    <property type="entry name" value="AIM24"/>
</dbReference>
<comment type="subcellular location">
    <subcellularLocation>
        <location evidence="1 6">Mitochondrion</location>
    </subcellularLocation>
</comment>
<dbReference type="InterPro" id="IPR036983">
    <property type="entry name" value="AIM24_sf"/>
</dbReference>
<evidence type="ECO:0000256" key="2">
    <source>
        <dbReference type="ARBA" id="ARBA00009322"/>
    </source>
</evidence>
<reference evidence="7 8" key="1">
    <citation type="journal article" date="2016" name="Proc. Natl. Acad. Sci. U.S.A.">
        <title>Comparative genomics of biotechnologically important yeasts.</title>
        <authorList>
            <person name="Riley R."/>
            <person name="Haridas S."/>
            <person name="Wolfe K.H."/>
            <person name="Lopes M.R."/>
            <person name="Hittinger C.T."/>
            <person name="Goeker M."/>
            <person name="Salamov A.A."/>
            <person name="Wisecaver J.H."/>
            <person name="Long T.M."/>
            <person name="Calvey C.H."/>
            <person name="Aerts A.L."/>
            <person name="Barry K.W."/>
            <person name="Choi C."/>
            <person name="Clum A."/>
            <person name="Coughlan A.Y."/>
            <person name="Deshpande S."/>
            <person name="Douglass A.P."/>
            <person name="Hanson S.J."/>
            <person name="Klenk H.-P."/>
            <person name="LaButti K.M."/>
            <person name="Lapidus A."/>
            <person name="Lindquist E.A."/>
            <person name="Lipzen A.M."/>
            <person name="Meier-Kolthoff J.P."/>
            <person name="Ohm R.A."/>
            <person name="Otillar R.P."/>
            <person name="Pangilinan J.L."/>
            <person name="Peng Y."/>
            <person name="Rokas A."/>
            <person name="Rosa C.A."/>
            <person name="Scheuner C."/>
            <person name="Sibirny A.A."/>
            <person name="Slot J.C."/>
            <person name="Stielow J.B."/>
            <person name="Sun H."/>
            <person name="Kurtzman C.P."/>
            <person name="Blackwell M."/>
            <person name="Grigoriev I.V."/>
            <person name="Jeffries T.W."/>
        </authorList>
    </citation>
    <scope>NUCLEOTIDE SEQUENCE [LARGE SCALE GENOMIC DNA]</scope>
    <source>
        <strain evidence="7 8">NRRL Y-2026</strain>
    </source>
</reference>
<proteinExistence type="inferred from homology"/>
<dbReference type="EMBL" id="KV454002">
    <property type="protein sequence ID" value="ODQ47594.1"/>
    <property type="molecule type" value="Genomic_DNA"/>
</dbReference>
<dbReference type="Proteomes" id="UP000094455">
    <property type="component" value="Unassembled WGS sequence"/>
</dbReference>
<evidence type="ECO:0000256" key="4">
    <source>
        <dbReference type="ARBA" id="ARBA00022946"/>
    </source>
</evidence>
<name>A0A1E3NNB4_9ASCO</name>
<evidence type="ECO:0000313" key="8">
    <source>
        <dbReference type="Proteomes" id="UP000094455"/>
    </source>
</evidence>
<dbReference type="OrthoDB" id="5295771at2759"/>
<organism evidence="7 8">
    <name type="scientific">Pichia membranifaciens NRRL Y-2026</name>
    <dbReference type="NCBI Taxonomy" id="763406"/>
    <lineage>
        <taxon>Eukaryota</taxon>
        <taxon>Fungi</taxon>
        <taxon>Dikarya</taxon>
        <taxon>Ascomycota</taxon>
        <taxon>Saccharomycotina</taxon>
        <taxon>Pichiomycetes</taxon>
        <taxon>Pichiales</taxon>
        <taxon>Pichiaceae</taxon>
        <taxon>Pichia</taxon>
    </lineage>
</organism>
<evidence type="ECO:0000256" key="1">
    <source>
        <dbReference type="ARBA" id="ARBA00004173"/>
    </source>
</evidence>
<evidence type="ECO:0000256" key="5">
    <source>
        <dbReference type="ARBA" id="ARBA00023128"/>
    </source>
</evidence>
<dbReference type="Pfam" id="PF01987">
    <property type="entry name" value="AIM24"/>
    <property type="match status" value="1"/>
</dbReference>
<comment type="similarity">
    <text evidence="2 6">Belongs to the AIM24 family.</text>
</comment>
<dbReference type="PANTHER" id="PTHR36959:SF2">
    <property type="entry name" value="ALTERED INHERITANCE OF MITOCHONDRIA PROTEIN 24, MITOCHONDRIAL"/>
    <property type="match status" value="1"/>
</dbReference>
<sequence length="323" mass="36080">MIHQQSRSISFQSIKSLFKSTRPTPATELQQPLTSLPNATGNGAFVEPISFQVLGASSNLLNIKLPRSSILNIRYSNYQQKIIAINGHINSMYTELARSNENNLIFQRCFNQSEPMSLLMSLNAQNANFAVLNTLKFNWIIKRSSLFAWSGPSIKPASSDADANLIQMNGEGTFVVATPGQIIQINLSENESLQVNSKSLVGYSTTNDKLSDSIAELNNGVKSVVDVSVKKAPLFLRLNWMRRYFSVPEKFWNEPTVHQITQTLSSMSRALKTFFNYVRAKLISSKRSGYFIDVKGPRTVFLSNAVNVNDQILTDSELKKLLS</sequence>
<dbReference type="PANTHER" id="PTHR36959">
    <property type="entry name" value="ALTERED INHERITANCE OF MITOCHONDRIA PROTEIN 24, MITOCHONDRIAL"/>
    <property type="match status" value="1"/>
</dbReference>
<dbReference type="RefSeq" id="XP_019018707.1">
    <property type="nucleotide sequence ID" value="XM_019163973.1"/>
</dbReference>
<dbReference type="AlphaFoldDB" id="A0A1E3NNB4"/>
<dbReference type="InterPro" id="IPR016031">
    <property type="entry name" value="Trp_RNA-bd_attenuator-like_dom"/>
</dbReference>
<keyword evidence="5 6" id="KW-0496">Mitochondrion</keyword>
<dbReference type="GO" id="GO:0005743">
    <property type="term" value="C:mitochondrial inner membrane"/>
    <property type="evidence" value="ECO:0007669"/>
    <property type="project" value="TreeGrafter"/>
</dbReference>
<evidence type="ECO:0000256" key="6">
    <source>
        <dbReference type="RuleBase" id="RU363045"/>
    </source>
</evidence>
<dbReference type="GeneID" id="30180660"/>
<evidence type="ECO:0000313" key="7">
    <source>
        <dbReference type="EMBL" id="ODQ47594.1"/>
    </source>
</evidence>
<dbReference type="GO" id="GO:0007007">
    <property type="term" value="P:inner mitochondrial membrane organization"/>
    <property type="evidence" value="ECO:0007669"/>
    <property type="project" value="TreeGrafter"/>
</dbReference>
<keyword evidence="8" id="KW-1185">Reference proteome</keyword>
<dbReference type="SUPFAM" id="SSF51219">
    <property type="entry name" value="TRAP-like"/>
    <property type="match status" value="1"/>
</dbReference>
<dbReference type="Gene3D" id="3.60.160.10">
    <property type="entry name" value="Mitochondrial biogenesis AIM24"/>
    <property type="match status" value="1"/>
</dbReference>
<gene>
    <name evidence="7" type="ORF">PICMEDRAFT_71646</name>
</gene>
<keyword evidence="4" id="KW-0809">Transit peptide</keyword>
<evidence type="ECO:0000256" key="3">
    <source>
        <dbReference type="ARBA" id="ARBA00013287"/>
    </source>
</evidence>
<accession>A0A1E3NNB4</accession>